<comment type="similarity">
    <text evidence="3">Belongs to the AIG1 family.</text>
</comment>
<dbReference type="GO" id="GO:0012505">
    <property type="term" value="C:endomembrane system"/>
    <property type="evidence" value="ECO:0007669"/>
    <property type="project" value="UniProtKB-SubCell"/>
</dbReference>
<evidence type="ECO:0000256" key="6">
    <source>
        <dbReference type="ARBA" id="ARBA00023136"/>
    </source>
</evidence>
<comment type="catalytic activity">
    <reaction evidence="7">
        <text>12-hexadecanoyloxy-octadecanoate + H2O = 12-hydroxyoctadecanoate + hexadecanoate + H(+)</text>
        <dbReference type="Rhea" id="RHEA:52056"/>
        <dbReference type="ChEBI" id="CHEBI:7896"/>
        <dbReference type="ChEBI" id="CHEBI:15377"/>
        <dbReference type="ChEBI" id="CHEBI:15378"/>
        <dbReference type="ChEBI" id="CHEBI:83677"/>
        <dbReference type="ChEBI" id="CHEBI:84201"/>
    </reaction>
    <physiologicalReaction direction="left-to-right" evidence="7">
        <dbReference type="Rhea" id="RHEA:52057"/>
    </physiologicalReaction>
</comment>
<keyword evidence="6 17" id="KW-0472">Membrane</keyword>
<evidence type="ECO:0000256" key="7">
    <source>
        <dbReference type="ARBA" id="ARBA00047368"/>
    </source>
</evidence>
<comment type="catalytic activity">
    <reaction evidence="11">
        <text>12-(9Z-octadecenoyloxy)-octadecanoate + H2O = 12-hydroxyoctadecanoate + (9Z)-octadecenoate + H(+)</text>
        <dbReference type="Rhea" id="RHEA:52060"/>
        <dbReference type="ChEBI" id="CHEBI:15377"/>
        <dbReference type="ChEBI" id="CHEBI:15378"/>
        <dbReference type="ChEBI" id="CHEBI:30823"/>
        <dbReference type="ChEBI" id="CHEBI:84201"/>
        <dbReference type="ChEBI" id="CHEBI:136302"/>
    </reaction>
    <physiologicalReaction direction="left-to-right" evidence="11">
        <dbReference type="Rhea" id="RHEA:52061"/>
    </physiologicalReaction>
</comment>
<feature type="transmembrane region" description="Helical" evidence="17">
    <location>
        <begin position="233"/>
        <end position="251"/>
    </location>
</feature>
<protein>
    <submittedName>
        <fullName evidence="18">Androgen-induced protein 1</fullName>
    </submittedName>
</protein>
<feature type="transmembrane region" description="Helical" evidence="17">
    <location>
        <begin position="119"/>
        <end position="141"/>
    </location>
</feature>
<dbReference type="FunCoup" id="E2B9U0">
    <property type="interactions" value="504"/>
</dbReference>
<dbReference type="Proteomes" id="UP000008237">
    <property type="component" value="Unassembled WGS sequence"/>
</dbReference>
<evidence type="ECO:0000256" key="10">
    <source>
        <dbReference type="ARBA" id="ARBA00048680"/>
    </source>
</evidence>
<evidence type="ECO:0000256" key="8">
    <source>
        <dbReference type="ARBA" id="ARBA00047427"/>
    </source>
</evidence>
<dbReference type="EMBL" id="GL446605">
    <property type="protein sequence ID" value="EFN87527.1"/>
    <property type="molecule type" value="Genomic_DNA"/>
</dbReference>
<dbReference type="STRING" id="610380.E2B9U0"/>
<feature type="transmembrane region" description="Helical" evidence="17">
    <location>
        <begin position="271"/>
        <end position="291"/>
    </location>
</feature>
<proteinExistence type="inferred from homology"/>
<comment type="catalytic activity">
    <reaction evidence="14">
        <text>13-(9Z-octadecenoyloxy)-octadecanoate + H2O = 13-hydroxy-octadecanoate + (9Z)-octadecenoate + H(+)</text>
        <dbReference type="Rhea" id="RHEA:52064"/>
        <dbReference type="ChEBI" id="CHEBI:15377"/>
        <dbReference type="ChEBI" id="CHEBI:15378"/>
        <dbReference type="ChEBI" id="CHEBI:30823"/>
        <dbReference type="ChEBI" id="CHEBI:136303"/>
        <dbReference type="ChEBI" id="CHEBI:136304"/>
    </reaction>
    <physiologicalReaction direction="left-to-right" evidence="14">
        <dbReference type="Rhea" id="RHEA:52065"/>
    </physiologicalReaction>
</comment>
<comment type="catalytic activity">
    <reaction evidence="9">
        <text>9-hexadecanoyloxy-octadecanoate + H2O = 9-hydroxy-octadecanoate + hexadecanoate + H(+)</text>
        <dbReference type="Rhea" id="RHEA:52052"/>
        <dbReference type="ChEBI" id="CHEBI:7896"/>
        <dbReference type="ChEBI" id="CHEBI:15377"/>
        <dbReference type="ChEBI" id="CHEBI:15378"/>
        <dbReference type="ChEBI" id="CHEBI:83670"/>
        <dbReference type="ChEBI" id="CHEBI:136286"/>
    </reaction>
    <physiologicalReaction direction="left-to-right" evidence="9">
        <dbReference type="Rhea" id="RHEA:52053"/>
    </physiologicalReaction>
</comment>
<evidence type="ECO:0000256" key="1">
    <source>
        <dbReference type="ARBA" id="ARBA00000923"/>
    </source>
</evidence>
<dbReference type="Pfam" id="PF04750">
    <property type="entry name" value="Far-17a_AIG1"/>
    <property type="match status" value="1"/>
</dbReference>
<evidence type="ECO:0000256" key="3">
    <source>
        <dbReference type="ARBA" id="ARBA00009300"/>
    </source>
</evidence>
<dbReference type="GO" id="GO:0016020">
    <property type="term" value="C:membrane"/>
    <property type="evidence" value="ECO:0007669"/>
    <property type="project" value="InterPro"/>
</dbReference>
<comment type="catalytic activity">
    <reaction evidence="12">
        <text>9-(9Z-octadecenoyloxy)-octadecanoate + H2O = 9-hydroxy-octadecanoate + (9Z)-octadecenoate + H(+)</text>
        <dbReference type="Rhea" id="RHEA:52048"/>
        <dbReference type="ChEBI" id="CHEBI:15377"/>
        <dbReference type="ChEBI" id="CHEBI:15378"/>
        <dbReference type="ChEBI" id="CHEBI:30823"/>
        <dbReference type="ChEBI" id="CHEBI:136282"/>
        <dbReference type="ChEBI" id="CHEBI:136286"/>
    </reaction>
    <physiologicalReaction direction="left-to-right" evidence="12">
        <dbReference type="Rhea" id="RHEA:52049"/>
    </physiologicalReaction>
</comment>
<reference evidence="18 19" key="1">
    <citation type="journal article" date="2010" name="Science">
        <title>Genomic comparison of the ants Camponotus floridanus and Harpegnathos saltator.</title>
        <authorList>
            <person name="Bonasio R."/>
            <person name="Zhang G."/>
            <person name="Ye C."/>
            <person name="Mutti N.S."/>
            <person name="Fang X."/>
            <person name="Qin N."/>
            <person name="Donahue G."/>
            <person name="Yang P."/>
            <person name="Li Q."/>
            <person name="Li C."/>
            <person name="Zhang P."/>
            <person name="Huang Z."/>
            <person name="Berger S.L."/>
            <person name="Reinberg D."/>
            <person name="Wang J."/>
            <person name="Liebig J."/>
        </authorList>
    </citation>
    <scope>NUCLEOTIDE SEQUENCE [LARGE SCALE GENOMIC DNA]</scope>
    <source>
        <strain evidence="18 19">R22 G/1</strain>
    </source>
</reference>
<comment type="catalytic activity">
    <reaction evidence="10">
        <text>12-octadecanoyloxy-octadecanoate + H2O = 12-hydroxyoctadecanoate + octadecanoate + H(+)</text>
        <dbReference type="Rhea" id="RHEA:52080"/>
        <dbReference type="ChEBI" id="CHEBI:15377"/>
        <dbReference type="ChEBI" id="CHEBI:15378"/>
        <dbReference type="ChEBI" id="CHEBI:25629"/>
        <dbReference type="ChEBI" id="CHEBI:84201"/>
        <dbReference type="ChEBI" id="CHEBI:136330"/>
    </reaction>
    <physiologicalReaction direction="left-to-right" evidence="10">
        <dbReference type="Rhea" id="RHEA:52081"/>
    </physiologicalReaction>
</comment>
<evidence type="ECO:0000256" key="5">
    <source>
        <dbReference type="ARBA" id="ARBA00022989"/>
    </source>
</evidence>
<dbReference type="AlphaFoldDB" id="E2B9U0"/>
<evidence type="ECO:0000313" key="18">
    <source>
        <dbReference type="EMBL" id="EFN87527.1"/>
    </source>
</evidence>
<evidence type="ECO:0000256" key="13">
    <source>
        <dbReference type="ARBA" id="ARBA00049221"/>
    </source>
</evidence>
<feature type="transmembrane region" description="Helical" evidence="17">
    <location>
        <begin position="202"/>
        <end position="221"/>
    </location>
</feature>
<evidence type="ECO:0000256" key="2">
    <source>
        <dbReference type="ARBA" id="ARBA00004127"/>
    </source>
</evidence>
<name>E2B9U0_HARSA</name>
<evidence type="ECO:0000256" key="14">
    <source>
        <dbReference type="ARBA" id="ARBA00049296"/>
    </source>
</evidence>
<dbReference type="InParanoid" id="E2B9U0"/>
<sequence>MSKFLLATRYRKVHFSVPLASEIEPRWDRALFRSPVGGGVATATTAAVAGTTTFTTTSATSVKKEVRLSANSREMQQGLVIGFHVITFLQYAFAVYYDYTFTIVPQNVTKVHGAFGGKFKFLTFWDAILQAVFFLICVLNDCFGTNAVNPKKPPFIRKLKDYFHVSLGFPIAMFVGVIFWGLMFIDRELVLPKVLDPYFPRWLNHLMHTMIIVTTVLEMIVAPRQYPKRSRNLGILTGFMLMYLVWIHVIYFKSGIWVYPVMEVLTLPLRIVFIAMLLVVCMVLYFVGEALDNYLWGKKYNTKHQTSHTKSK</sequence>
<evidence type="ECO:0000256" key="17">
    <source>
        <dbReference type="SAM" id="Phobius"/>
    </source>
</evidence>
<accession>E2B9U0</accession>
<keyword evidence="4 17" id="KW-0812">Transmembrane</keyword>
<gene>
    <name evidence="18" type="ORF">EAI_16976</name>
</gene>
<dbReference type="OMA" id="VINPWAD"/>
<evidence type="ECO:0000256" key="4">
    <source>
        <dbReference type="ARBA" id="ARBA00022692"/>
    </source>
</evidence>
<evidence type="ECO:0000256" key="11">
    <source>
        <dbReference type="ARBA" id="ARBA00048701"/>
    </source>
</evidence>
<dbReference type="InterPro" id="IPR006838">
    <property type="entry name" value="ADTRP_AIG1"/>
</dbReference>
<dbReference type="OrthoDB" id="1898221at2759"/>
<comment type="catalytic activity">
    <reaction evidence="16">
        <text>12-(9Z-hexadecenoyloxy)-octadecanoate + H2O = 12-hydroxyoctadecanoate + (9Z)-hexadecenoate + H(+)</text>
        <dbReference type="Rhea" id="RHEA:52072"/>
        <dbReference type="ChEBI" id="CHEBI:15377"/>
        <dbReference type="ChEBI" id="CHEBI:15378"/>
        <dbReference type="ChEBI" id="CHEBI:32372"/>
        <dbReference type="ChEBI" id="CHEBI:84201"/>
        <dbReference type="ChEBI" id="CHEBI:136312"/>
    </reaction>
    <physiologicalReaction direction="left-to-right" evidence="16">
        <dbReference type="Rhea" id="RHEA:52073"/>
    </physiologicalReaction>
</comment>
<keyword evidence="5 17" id="KW-1133">Transmembrane helix</keyword>
<keyword evidence="19" id="KW-1185">Reference proteome</keyword>
<evidence type="ECO:0000256" key="15">
    <source>
        <dbReference type="ARBA" id="ARBA00049322"/>
    </source>
</evidence>
<evidence type="ECO:0000313" key="19">
    <source>
        <dbReference type="Proteomes" id="UP000008237"/>
    </source>
</evidence>
<feature type="transmembrane region" description="Helical" evidence="17">
    <location>
        <begin position="79"/>
        <end position="99"/>
    </location>
</feature>
<organism evidence="19">
    <name type="scientific">Harpegnathos saltator</name>
    <name type="common">Jerdon's jumping ant</name>
    <dbReference type="NCBI Taxonomy" id="610380"/>
    <lineage>
        <taxon>Eukaryota</taxon>
        <taxon>Metazoa</taxon>
        <taxon>Ecdysozoa</taxon>
        <taxon>Arthropoda</taxon>
        <taxon>Hexapoda</taxon>
        <taxon>Insecta</taxon>
        <taxon>Pterygota</taxon>
        <taxon>Neoptera</taxon>
        <taxon>Endopterygota</taxon>
        <taxon>Hymenoptera</taxon>
        <taxon>Apocrita</taxon>
        <taxon>Aculeata</taxon>
        <taxon>Formicoidea</taxon>
        <taxon>Formicidae</taxon>
        <taxon>Ponerinae</taxon>
        <taxon>Ponerini</taxon>
        <taxon>Harpegnathos</taxon>
    </lineage>
</organism>
<evidence type="ECO:0000256" key="16">
    <source>
        <dbReference type="ARBA" id="ARBA00049428"/>
    </source>
</evidence>
<evidence type="ECO:0000256" key="12">
    <source>
        <dbReference type="ARBA" id="ARBA00048800"/>
    </source>
</evidence>
<feature type="transmembrane region" description="Helical" evidence="17">
    <location>
        <begin position="162"/>
        <end position="182"/>
    </location>
</feature>
<evidence type="ECO:0000256" key="9">
    <source>
        <dbReference type="ARBA" id="ARBA00047863"/>
    </source>
</evidence>
<dbReference type="PANTHER" id="PTHR10989">
    <property type="entry name" value="ANDROGEN-INDUCED PROTEIN 1-RELATED"/>
    <property type="match status" value="1"/>
</dbReference>
<comment type="catalytic activity">
    <reaction evidence="13">
        <text>9-octadecanoyloxy-octadecanoate + H2O = 9-hydroxy-octadecanoate + octadecanoate + H(+)</text>
        <dbReference type="Rhea" id="RHEA:52096"/>
        <dbReference type="ChEBI" id="CHEBI:15377"/>
        <dbReference type="ChEBI" id="CHEBI:15378"/>
        <dbReference type="ChEBI" id="CHEBI:25629"/>
        <dbReference type="ChEBI" id="CHEBI:136286"/>
        <dbReference type="ChEBI" id="CHEBI:136373"/>
    </reaction>
    <physiologicalReaction direction="left-to-right" evidence="13">
        <dbReference type="Rhea" id="RHEA:52097"/>
    </physiologicalReaction>
</comment>
<comment type="catalytic activity">
    <reaction evidence="15">
        <text>13-(9Z-hexadecenoyloxy)-octadecanoate + H2O = 13-hydroxy-octadecanoate + (9Z)-hexadecenoate + H(+)</text>
        <dbReference type="Rhea" id="RHEA:52076"/>
        <dbReference type="ChEBI" id="CHEBI:15377"/>
        <dbReference type="ChEBI" id="CHEBI:15378"/>
        <dbReference type="ChEBI" id="CHEBI:32372"/>
        <dbReference type="ChEBI" id="CHEBI:136304"/>
        <dbReference type="ChEBI" id="CHEBI:136315"/>
    </reaction>
    <physiologicalReaction direction="left-to-right" evidence="15">
        <dbReference type="Rhea" id="RHEA:52077"/>
    </physiologicalReaction>
</comment>
<dbReference type="PANTHER" id="PTHR10989:SF16">
    <property type="entry name" value="AT02829P-RELATED"/>
    <property type="match status" value="1"/>
</dbReference>
<comment type="catalytic activity">
    <reaction evidence="8">
        <text>13-octadecanoyloxy-octadecanoate + H2O = 13-hydroxy-octadecanoate + octadecanoate + H(+)</text>
        <dbReference type="Rhea" id="RHEA:52084"/>
        <dbReference type="ChEBI" id="CHEBI:15377"/>
        <dbReference type="ChEBI" id="CHEBI:15378"/>
        <dbReference type="ChEBI" id="CHEBI:25629"/>
        <dbReference type="ChEBI" id="CHEBI:136304"/>
        <dbReference type="ChEBI" id="CHEBI:136335"/>
    </reaction>
    <physiologicalReaction direction="left-to-right" evidence="8">
        <dbReference type="Rhea" id="RHEA:52085"/>
    </physiologicalReaction>
</comment>
<comment type="catalytic activity">
    <reaction evidence="1">
        <text>9-(9Z-hexadecenoyloxy)-octadecanoate + H2O = (9Z)-hexadecenoate + 9-hydroxy-octadecanoate + H(+)</text>
        <dbReference type="Rhea" id="RHEA:52068"/>
        <dbReference type="ChEBI" id="CHEBI:15377"/>
        <dbReference type="ChEBI" id="CHEBI:15378"/>
        <dbReference type="ChEBI" id="CHEBI:32372"/>
        <dbReference type="ChEBI" id="CHEBI:136286"/>
        <dbReference type="ChEBI" id="CHEBI:136309"/>
    </reaction>
    <physiologicalReaction direction="left-to-right" evidence="1">
        <dbReference type="Rhea" id="RHEA:52069"/>
    </physiologicalReaction>
</comment>
<comment type="subcellular location">
    <subcellularLocation>
        <location evidence="2">Endomembrane system</location>
        <topology evidence="2">Multi-pass membrane protein</topology>
    </subcellularLocation>
</comment>